<evidence type="ECO:0000256" key="1">
    <source>
        <dbReference type="ARBA" id="ARBA00001947"/>
    </source>
</evidence>
<dbReference type="PANTHER" id="PTHR43808">
    <property type="entry name" value="ACETYLORNITHINE DEACETYLASE"/>
    <property type="match status" value="1"/>
</dbReference>
<evidence type="ECO:0000259" key="9">
    <source>
        <dbReference type="Pfam" id="PF07687"/>
    </source>
</evidence>
<dbReference type="GO" id="GO:0008777">
    <property type="term" value="F:acetylornithine deacetylase activity"/>
    <property type="evidence" value="ECO:0007669"/>
    <property type="project" value="TreeGrafter"/>
</dbReference>
<keyword evidence="3" id="KW-0645">Protease</keyword>
<feature type="domain" description="Peptidase M20 dimerisation" evidence="9">
    <location>
        <begin position="253"/>
        <end position="371"/>
    </location>
</feature>
<dbReference type="GO" id="GO:0006526">
    <property type="term" value="P:L-arginine biosynthetic process"/>
    <property type="evidence" value="ECO:0007669"/>
    <property type="project" value="TreeGrafter"/>
</dbReference>
<dbReference type="GO" id="GO:0008270">
    <property type="term" value="F:zinc ion binding"/>
    <property type="evidence" value="ECO:0007669"/>
    <property type="project" value="InterPro"/>
</dbReference>
<sequence length="466" mass="51449">MVEGILNLKIDEYFDDIIKNLQEFINIPSVLDEEKTDESFPFGPKIDEALRWILKKGNEMGLKSKNVDSYAGYIEIGNGPEMVGILGHIDVVPAGAGWSVDPFEGQIKEGKLYGRGSVDDKGPIMAVLYALKAIEDSRLPVSKRARLIIGTDEETGARCIKYYLEKEEPPICGFSPDAEFPIIHAEKGILRFELTKSFDEGPRPGANLKRIRGGTRVNVVPDYAEAVIEGVDDEKIESKIREQGLAGKIYIEKSLEGVILKAKGISAHASYPGDGENAIQILLNFLTLIDFGGKEAKTFIDAVAGKLKMESDGKTLGISCSDDISGALTINLGVVDFDEKRGSLKFDIRYPVTVDGNDIIANLKKAFDDLGAEFLINQHKLPLYVEPETEFIKKLQGVYKEMTGDEPKLLSIGGGTYCRYIKNTVSFGPVFPGQKELAHQKDEYIALEDLRKIGKIYAQAIYELIK</sequence>
<dbReference type="GO" id="GO:0016805">
    <property type="term" value="F:dipeptidase activity"/>
    <property type="evidence" value="ECO:0007669"/>
    <property type="project" value="UniProtKB-KW"/>
</dbReference>
<dbReference type="InterPro" id="IPR036264">
    <property type="entry name" value="Bact_exopeptidase_dim_dom"/>
</dbReference>
<comment type="cofactor">
    <cofactor evidence="1">
        <name>Zn(2+)</name>
        <dbReference type="ChEBI" id="CHEBI:29105"/>
    </cofactor>
</comment>
<keyword evidence="11" id="KW-1185">Reference proteome</keyword>
<keyword evidence="5" id="KW-0378">Hydrolase</keyword>
<evidence type="ECO:0000256" key="8">
    <source>
        <dbReference type="ARBA" id="ARBA00023049"/>
    </source>
</evidence>
<dbReference type="PROSITE" id="PS00758">
    <property type="entry name" value="ARGE_DAPE_CPG2_1"/>
    <property type="match status" value="1"/>
</dbReference>
<gene>
    <name evidence="10" type="primary">pepV</name>
    <name evidence="10" type="ORF">D2962_03140</name>
</gene>
<keyword evidence="6" id="KW-0862">Zinc</keyword>
<evidence type="ECO:0000256" key="3">
    <source>
        <dbReference type="ARBA" id="ARBA00022670"/>
    </source>
</evidence>
<dbReference type="Pfam" id="PF07687">
    <property type="entry name" value="M20_dimer"/>
    <property type="match status" value="1"/>
</dbReference>
<dbReference type="Proteomes" id="UP000280960">
    <property type="component" value="Chromosome"/>
</dbReference>
<dbReference type="InterPro" id="IPR010964">
    <property type="entry name" value="M20A_pepV-rel"/>
</dbReference>
<dbReference type="Gene3D" id="3.30.70.360">
    <property type="match status" value="2"/>
</dbReference>
<dbReference type="NCBIfam" id="TIGR01887">
    <property type="entry name" value="dipeptidaselike"/>
    <property type="match status" value="1"/>
</dbReference>
<reference evidence="10 11" key="1">
    <citation type="submission" date="2018-10" db="EMBL/GenBank/DDBJ databases">
        <authorList>
            <person name="Zhang X."/>
        </authorList>
    </citation>
    <scope>NUCLEOTIDE SEQUENCE [LARGE SCALE GENOMIC DNA]</scope>
    <source>
        <strain evidence="10 11">SK-G1</strain>
    </source>
</reference>
<evidence type="ECO:0000256" key="2">
    <source>
        <dbReference type="ARBA" id="ARBA00006247"/>
    </source>
</evidence>
<keyword evidence="7" id="KW-0224">Dipeptidase</keyword>
<dbReference type="SUPFAM" id="SSF53187">
    <property type="entry name" value="Zn-dependent exopeptidases"/>
    <property type="match status" value="1"/>
</dbReference>
<dbReference type="AlphaFoldDB" id="A0A3G2R486"/>
<keyword evidence="4" id="KW-0479">Metal-binding</keyword>
<dbReference type="GO" id="GO:0006508">
    <property type="term" value="P:proteolysis"/>
    <property type="evidence" value="ECO:0007669"/>
    <property type="project" value="UniProtKB-KW"/>
</dbReference>
<proteinExistence type="inferred from homology"/>
<dbReference type="NCBIfam" id="NF005591">
    <property type="entry name" value="PRK07318.1"/>
    <property type="match status" value="1"/>
</dbReference>
<evidence type="ECO:0000313" key="10">
    <source>
        <dbReference type="EMBL" id="AYO29737.1"/>
    </source>
</evidence>
<dbReference type="PANTHER" id="PTHR43808:SF31">
    <property type="entry name" value="N-ACETYL-L-CITRULLINE DEACETYLASE"/>
    <property type="match status" value="1"/>
</dbReference>
<keyword evidence="8" id="KW-0482">Metalloprotease</keyword>
<accession>A0A3G2R486</accession>
<dbReference type="InterPro" id="IPR002933">
    <property type="entry name" value="Peptidase_M20"/>
</dbReference>
<dbReference type="Pfam" id="PF01546">
    <property type="entry name" value="Peptidase_M20"/>
    <property type="match status" value="1"/>
</dbReference>
<dbReference type="CDD" id="cd03888">
    <property type="entry name" value="M20_PepV"/>
    <property type="match status" value="1"/>
</dbReference>
<dbReference type="InterPro" id="IPR001261">
    <property type="entry name" value="ArgE/DapE_CS"/>
</dbReference>
<dbReference type="GO" id="GO:0008237">
    <property type="term" value="F:metallopeptidase activity"/>
    <property type="evidence" value="ECO:0007669"/>
    <property type="project" value="UniProtKB-KW"/>
</dbReference>
<dbReference type="SUPFAM" id="SSF55031">
    <property type="entry name" value="Bacterial exopeptidase dimerisation domain"/>
    <property type="match status" value="1"/>
</dbReference>
<evidence type="ECO:0000256" key="5">
    <source>
        <dbReference type="ARBA" id="ARBA00022801"/>
    </source>
</evidence>
<dbReference type="InterPro" id="IPR050072">
    <property type="entry name" value="Peptidase_M20A"/>
</dbReference>
<dbReference type="InterPro" id="IPR011650">
    <property type="entry name" value="Peptidase_M20_dimer"/>
</dbReference>
<protein>
    <submittedName>
        <fullName evidence="10">Dipeptidase PepV</fullName>
    </submittedName>
</protein>
<comment type="similarity">
    <text evidence="2">Belongs to the peptidase M20A family.</text>
</comment>
<evidence type="ECO:0000256" key="7">
    <source>
        <dbReference type="ARBA" id="ARBA00022997"/>
    </source>
</evidence>
<evidence type="ECO:0000256" key="6">
    <source>
        <dbReference type="ARBA" id="ARBA00022833"/>
    </source>
</evidence>
<evidence type="ECO:0000256" key="4">
    <source>
        <dbReference type="ARBA" id="ARBA00022723"/>
    </source>
</evidence>
<evidence type="ECO:0000313" key="11">
    <source>
        <dbReference type="Proteomes" id="UP000280960"/>
    </source>
</evidence>
<organism evidence="10 11">
    <name type="scientific">Biomaibacter acetigenes</name>
    <dbReference type="NCBI Taxonomy" id="2316383"/>
    <lineage>
        <taxon>Bacteria</taxon>
        <taxon>Bacillati</taxon>
        <taxon>Bacillota</taxon>
        <taxon>Clostridia</taxon>
        <taxon>Thermosediminibacterales</taxon>
        <taxon>Tepidanaerobacteraceae</taxon>
        <taxon>Biomaibacter</taxon>
    </lineage>
</organism>
<dbReference type="KEGG" id="bacg:D2962_03140"/>
<dbReference type="EMBL" id="CP033169">
    <property type="protein sequence ID" value="AYO29737.1"/>
    <property type="molecule type" value="Genomic_DNA"/>
</dbReference>
<dbReference type="Gene3D" id="3.40.630.10">
    <property type="entry name" value="Zn peptidases"/>
    <property type="match status" value="1"/>
</dbReference>
<name>A0A3G2R486_9FIRM</name>